<dbReference type="Gene3D" id="3.20.20.190">
    <property type="entry name" value="Phosphatidylinositol (PI) phosphodiesterase"/>
    <property type="match status" value="1"/>
</dbReference>
<dbReference type="Proteomes" id="UP000184447">
    <property type="component" value="Unassembled WGS sequence"/>
</dbReference>
<organism evidence="2 3">
    <name type="scientific">Clostridium grantii DSM 8605</name>
    <dbReference type="NCBI Taxonomy" id="1121316"/>
    <lineage>
        <taxon>Bacteria</taxon>
        <taxon>Bacillati</taxon>
        <taxon>Bacillota</taxon>
        <taxon>Clostridia</taxon>
        <taxon>Eubacteriales</taxon>
        <taxon>Clostridiaceae</taxon>
        <taxon>Clostridium</taxon>
    </lineage>
</organism>
<proteinExistence type="predicted"/>
<evidence type="ECO:0000313" key="3">
    <source>
        <dbReference type="Proteomes" id="UP000184447"/>
    </source>
</evidence>
<feature type="domain" description="GP-PDE" evidence="1">
    <location>
        <begin position="2"/>
        <end position="238"/>
    </location>
</feature>
<name>A0A1M5XHY2_9CLOT</name>
<keyword evidence="3" id="KW-1185">Reference proteome</keyword>
<protein>
    <submittedName>
        <fullName evidence="2">Glycerophosphoryl diester phosphodiesterase</fullName>
    </submittedName>
</protein>
<dbReference type="CDD" id="cd08563">
    <property type="entry name" value="GDPD_TtGDE_like"/>
    <property type="match status" value="1"/>
</dbReference>
<dbReference type="InterPro" id="IPR017946">
    <property type="entry name" value="PLC-like_Pdiesterase_TIM-brl"/>
</dbReference>
<evidence type="ECO:0000313" key="2">
    <source>
        <dbReference type="EMBL" id="SHH99437.1"/>
    </source>
</evidence>
<dbReference type="PANTHER" id="PTHR46211:SF1">
    <property type="entry name" value="GLYCEROPHOSPHODIESTER PHOSPHODIESTERASE, CYTOPLASMIC"/>
    <property type="match status" value="1"/>
</dbReference>
<dbReference type="InterPro" id="IPR030395">
    <property type="entry name" value="GP_PDE_dom"/>
</dbReference>
<evidence type="ECO:0000259" key="1">
    <source>
        <dbReference type="PROSITE" id="PS51704"/>
    </source>
</evidence>
<dbReference type="GO" id="GO:0008081">
    <property type="term" value="F:phosphoric diester hydrolase activity"/>
    <property type="evidence" value="ECO:0007669"/>
    <property type="project" value="InterPro"/>
</dbReference>
<dbReference type="Pfam" id="PF03009">
    <property type="entry name" value="GDPD"/>
    <property type="match status" value="1"/>
</dbReference>
<sequence length="240" mass="27317">MTINYAHRGASGNYPENTMLAFEKAIEMGATGIETDVQMTKDGELVILHDEQLNRTTNGNGLLKDYSLKEIKKLDAGSWFSQDYSSCTIPTLKEFLELTSKTKLKINLELKSNIIQYPNIEEKVIDMIYKYNMDNKVILSGFNHYSMVKCKEISSNIKTGLLYMSGLYKPETYIKYVVADALHPYFYALNQDIITGIQKSGIMINTFTVNDEKYMKFFASAKVDGIITNYPEKLKIILGE</sequence>
<dbReference type="GO" id="GO:0006629">
    <property type="term" value="P:lipid metabolic process"/>
    <property type="evidence" value="ECO:0007669"/>
    <property type="project" value="InterPro"/>
</dbReference>
<dbReference type="EMBL" id="FQXM01000030">
    <property type="protein sequence ID" value="SHH99437.1"/>
    <property type="molecule type" value="Genomic_DNA"/>
</dbReference>
<dbReference type="AlphaFoldDB" id="A0A1M5XHY2"/>
<accession>A0A1M5XHY2</accession>
<dbReference type="SUPFAM" id="SSF51695">
    <property type="entry name" value="PLC-like phosphodiesterases"/>
    <property type="match status" value="1"/>
</dbReference>
<dbReference type="PANTHER" id="PTHR46211">
    <property type="entry name" value="GLYCEROPHOSPHORYL DIESTER PHOSPHODIESTERASE"/>
    <property type="match status" value="1"/>
</dbReference>
<dbReference type="PROSITE" id="PS51704">
    <property type="entry name" value="GP_PDE"/>
    <property type="match status" value="1"/>
</dbReference>
<gene>
    <name evidence="2" type="ORF">SAMN02745207_03665</name>
</gene>
<reference evidence="2 3" key="1">
    <citation type="submission" date="2016-11" db="EMBL/GenBank/DDBJ databases">
        <authorList>
            <person name="Jaros S."/>
            <person name="Januszkiewicz K."/>
            <person name="Wedrychowicz H."/>
        </authorList>
    </citation>
    <scope>NUCLEOTIDE SEQUENCE [LARGE SCALE GENOMIC DNA]</scope>
    <source>
        <strain evidence="2 3">DSM 8605</strain>
    </source>
</reference>
<dbReference type="STRING" id="1121316.SAMN02745207_03665"/>